<evidence type="ECO:0000256" key="2">
    <source>
        <dbReference type="ARBA" id="ARBA00023172"/>
    </source>
</evidence>
<dbReference type="InterPro" id="IPR010998">
    <property type="entry name" value="Integrase_recombinase_N"/>
</dbReference>
<evidence type="ECO:0008006" key="6">
    <source>
        <dbReference type="Google" id="ProtNLM"/>
    </source>
</evidence>
<gene>
    <name evidence="4" type="ORF">HQN59_23225</name>
</gene>
<comment type="caution">
    <text evidence="4">The sequence shown here is derived from an EMBL/GenBank/DDBJ whole genome shotgun (WGS) entry which is preliminary data.</text>
</comment>
<evidence type="ECO:0000256" key="3">
    <source>
        <dbReference type="SAM" id="MobiDB-lite"/>
    </source>
</evidence>
<evidence type="ECO:0000256" key="1">
    <source>
        <dbReference type="ARBA" id="ARBA00023125"/>
    </source>
</evidence>
<dbReference type="InterPro" id="IPR011010">
    <property type="entry name" value="DNA_brk_join_enz"/>
</dbReference>
<reference evidence="4 5" key="1">
    <citation type="submission" date="2020-06" db="EMBL/GenBank/DDBJ databases">
        <title>Schlegella sp. ID0723 isolated from air conditioner.</title>
        <authorList>
            <person name="Kim D.Y."/>
            <person name="Kim D.-U."/>
        </authorList>
    </citation>
    <scope>NUCLEOTIDE SEQUENCE [LARGE SCALE GENOMIC DNA]</scope>
    <source>
        <strain evidence="4 5">ID0723</strain>
    </source>
</reference>
<evidence type="ECO:0000313" key="5">
    <source>
        <dbReference type="Proteomes" id="UP000529637"/>
    </source>
</evidence>
<name>A0A7Y6TZ20_9BURK</name>
<accession>A0A7Y6TZ20</accession>
<keyword evidence="2" id="KW-0233">DNA recombination</keyword>
<dbReference type="Gene3D" id="1.10.150.130">
    <property type="match status" value="1"/>
</dbReference>
<dbReference type="Gene3D" id="1.10.443.10">
    <property type="entry name" value="Intergrase catalytic core"/>
    <property type="match status" value="1"/>
</dbReference>
<feature type="compositionally biased region" description="Polar residues" evidence="3">
    <location>
        <begin position="20"/>
        <end position="38"/>
    </location>
</feature>
<protein>
    <recommendedName>
        <fullName evidence="6">Integrase</fullName>
    </recommendedName>
</protein>
<sequence>MTTFAPRRRRCIPRAGRPSTRPSYASSRRTSCRASPNENLRRPSRCCRNFRRCWTCAEAAAMPALQHIVTDRPAVPAGERAGDRGWFLLDSRWEDDVWILAPGNALEERQPVRLRWDFDLRDGRRFTDERYATLRETSRQLVALIRSRSLSTGLPLRPSTVAQYFHTLRCLLQWMDGEGFGRFGALDPPALLEFQQWLRTRPLTGHLSQRAPGTVQRHLYLFAYFHRFRGKLDDSLCFDPFAGHDQRQAAGYHEGLRRPWPYTPDTVAVALVQAAIDILTRDAPIVLRAWPTYRQAATGGRGAGHAHTGRATRALRSASAGIPDGDSPVRSVRELVLRTDLLYAACFVVISYLVGPRVSEILHLKAGCVQHRCADGASEPVTVIVGAIFKRQSGYHGRPHEWVAPPAAVQAVAVLEALSAGHRAVSGRDELWLRRWHGNGATEWHEVLPELLEIPSIARINIQLQRFGAWLGLTHQDRPWRLSTHQGRKTFARFAALRDRTCLFALAQQLGHRERAETDHGYAGSDYRLAQEIDAEILQQSVNAWEHMLATPGLGGRAGEEIVANRPRFRGKRMKEDLASYARLLVDAGLVLGICDWGFCVYREEHSACLGNVAGPNPARREPSTCARCKNFVVSQRHRPYWVEQVHRCERLLDEPALPRQTLRIVRARLDEARSLVRTIDSDGKQRS</sequence>
<dbReference type="InterPro" id="IPR013762">
    <property type="entry name" value="Integrase-like_cat_sf"/>
</dbReference>
<keyword evidence="5" id="KW-1185">Reference proteome</keyword>
<evidence type="ECO:0000313" key="4">
    <source>
        <dbReference type="EMBL" id="NUZ08661.1"/>
    </source>
</evidence>
<keyword evidence="1" id="KW-0238">DNA-binding</keyword>
<dbReference type="Proteomes" id="UP000529637">
    <property type="component" value="Unassembled WGS sequence"/>
</dbReference>
<dbReference type="GO" id="GO:0015074">
    <property type="term" value="P:DNA integration"/>
    <property type="evidence" value="ECO:0007669"/>
    <property type="project" value="InterPro"/>
</dbReference>
<dbReference type="RefSeq" id="WP_176071523.1">
    <property type="nucleotide sequence ID" value="NZ_JABWMJ010000015.1"/>
</dbReference>
<dbReference type="SUPFAM" id="SSF56349">
    <property type="entry name" value="DNA breaking-rejoining enzymes"/>
    <property type="match status" value="1"/>
</dbReference>
<dbReference type="GO" id="GO:0003677">
    <property type="term" value="F:DNA binding"/>
    <property type="evidence" value="ECO:0007669"/>
    <property type="project" value="UniProtKB-KW"/>
</dbReference>
<dbReference type="GO" id="GO:0006310">
    <property type="term" value="P:DNA recombination"/>
    <property type="evidence" value="ECO:0007669"/>
    <property type="project" value="UniProtKB-KW"/>
</dbReference>
<dbReference type="AlphaFoldDB" id="A0A7Y6TZ20"/>
<dbReference type="EMBL" id="JABWMJ010000015">
    <property type="protein sequence ID" value="NUZ08661.1"/>
    <property type="molecule type" value="Genomic_DNA"/>
</dbReference>
<organism evidence="4 5">
    <name type="scientific">Piscinibacter koreensis</name>
    <dbReference type="NCBI Taxonomy" id="2742824"/>
    <lineage>
        <taxon>Bacteria</taxon>
        <taxon>Pseudomonadati</taxon>
        <taxon>Pseudomonadota</taxon>
        <taxon>Betaproteobacteria</taxon>
        <taxon>Burkholderiales</taxon>
        <taxon>Sphaerotilaceae</taxon>
        <taxon>Piscinibacter</taxon>
    </lineage>
</organism>
<feature type="region of interest" description="Disordered" evidence="3">
    <location>
        <begin position="12"/>
        <end position="41"/>
    </location>
</feature>
<proteinExistence type="predicted"/>